<dbReference type="EMBL" id="AZHC01000002">
    <property type="protein sequence ID" value="OAA50367.1"/>
    <property type="molecule type" value="Genomic_DNA"/>
</dbReference>
<dbReference type="InterPro" id="IPR023214">
    <property type="entry name" value="HAD_sf"/>
</dbReference>
<dbReference type="AlphaFoldDB" id="A0A167JJG3"/>
<dbReference type="PANTHER" id="PTHR46191">
    <property type="match status" value="1"/>
</dbReference>
<evidence type="ECO:0000313" key="2">
    <source>
        <dbReference type="Proteomes" id="UP000243498"/>
    </source>
</evidence>
<comment type="caution">
    <text evidence="1">The sequence shown here is derived from an EMBL/GenBank/DDBJ whole genome shotgun (WGS) entry which is preliminary data.</text>
</comment>
<accession>A0A167JJG3</accession>
<protein>
    <submittedName>
        <fullName evidence="1">Haloacid dehalogenase</fullName>
    </submittedName>
</protein>
<sequence>MASAAVKKRNLLLCFDAFGTLFSPKSPVAQQYAQVARQCGITGFTDDELQSHLVAAMKKERRENPNYGKDTGLGASQWWANVIQTTFKPFVPSNQALPPNLVPKLMHRFASSEGYNEESGLVPALRAFRRQNSRQRFEKVVIGVVTNSDDRVPSILSSFGLRVSPLRYGTTDESSVPPEEAYDIDFHCMSYDVGVEKPDSRIFEAAELMLGRRVMAKRSGEAPTPAELGSWLKVYVGDEHAKDVVGAANAGWNAVLLDSEGIYTEAEAPSLEDCSARRLDELFAEHAVVKVRSLQGLATWMTGIELGRR</sequence>
<gene>
    <name evidence="1" type="ORF">NOR_00817</name>
</gene>
<dbReference type="STRING" id="1081105.A0A167JJG3"/>
<dbReference type="OMA" id="WWRQLIA"/>
<reference evidence="1 2" key="1">
    <citation type="journal article" date="2016" name="Genome Biol. Evol.">
        <title>Divergent and convergent evolution of fungal pathogenicity.</title>
        <authorList>
            <person name="Shang Y."/>
            <person name="Xiao G."/>
            <person name="Zheng P."/>
            <person name="Cen K."/>
            <person name="Zhan S."/>
            <person name="Wang C."/>
        </authorList>
    </citation>
    <scope>NUCLEOTIDE SEQUENCE [LARGE SCALE GENOMIC DNA]</scope>
    <source>
        <strain evidence="1 2">RCEF 4871</strain>
    </source>
</reference>
<evidence type="ECO:0000313" key="1">
    <source>
        <dbReference type="EMBL" id="OAA50367.1"/>
    </source>
</evidence>
<dbReference type="InterPro" id="IPR044924">
    <property type="entry name" value="HAD-SF_hydro_IA_REG-2-like_cap"/>
</dbReference>
<dbReference type="PANTHER" id="PTHR46191:SF2">
    <property type="entry name" value="HALOACID DEHALOGENASE-LIKE HYDROLASE DOMAIN-CONTAINING PROTEIN 3"/>
    <property type="match status" value="1"/>
</dbReference>
<dbReference type="InterPro" id="IPR051828">
    <property type="entry name" value="HAD-like_hydrolase_domain"/>
</dbReference>
<dbReference type="Pfam" id="PF00702">
    <property type="entry name" value="Hydrolase"/>
    <property type="match status" value="1"/>
</dbReference>
<dbReference type="Gene3D" id="1.10.150.720">
    <property type="entry name" value="Haloacid dehalogenase-like hydrolase"/>
    <property type="match status" value="1"/>
</dbReference>
<dbReference type="Proteomes" id="UP000243498">
    <property type="component" value="Unassembled WGS sequence"/>
</dbReference>
<proteinExistence type="predicted"/>
<dbReference type="OrthoDB" id="444127at2759"/>
<dbReference type="Gene3D" id="3.40.50.1000">
    <property type="entry name" value="HAD superfamily/HAD-like"/>
    <property type="match status" value="1"/>
</dbReference>
<organism evidence="1 2">
    <name type="scientific">Metarhizium rileyi (strain RCEF 4871)</name>
    <name type="common">Nomuraea rileyi</name>
    <dbReference type="NCBI Taxonomy" id="1649241"/>
    <lineage>
        <taxon>Eukaryota</taxon>
        <taxon>Fungi</taxon>
        <taxon>Dikarya</taxon>
        <taxon>Ascomycota</taxon>
        <taxon>Pezizomycotina</taxon>
        <taxon>Sordariomycetes</taxon>
        <taxon>Hypocreomycetidae</taxon>
        <taxon>Hypocreales</taxon>
        <taxon>Clavicipitaceae</taxon>
        <taxon>Metarhizium</taxon>
    </lineage>
</organism>
<name>A0A167JJG3_METRR</name>
<dbReference type="SUPFAM" id="SSF56784">
    <property type="entry name" value="HAD-like"/>
    <property type="match status" value="1"/>
</dbReference>
<keyword evidence="2" id="KW-1185">Reference proteome</keyword>
<dbReference type="GO" id="GO:0005634">
    <property type="term" value="C:nucleus"/>
    <property type="evidence" value="ECO:0007669"/>
    <property type="project" value="TreeGrafter"/>
</dbReference>
<dbReference type="InterPro" id="IPR036412">
    <property type="entry name" value="HAD-like_sf"/>
</dbReference>